<dbReference type="InParanoid" id="A0A152A473"/>
<proteinExistence type="inferred from homology"/>
<gene>
    <name evidence="3" type="ORF">DLAC_02137</name>
</gene>
<evidence type="ECO:0000313" key="4">
    <source>
        <dbReference type="Proteomes" id="UP000076078"/>
    </source>
</evidence>
<reference evidence="3 4" key="1">
    <citation type="submission" date="2015-12" db="EMBL/GenBank/DDBJ databases">
        <title>Dictyostelia acquired genes for synthesis and detection of signals that induce cell-type specialization by lateral gene transfer from prokaryotes.</title>
        <authorList>
            <person name="Gloeckner G."/>
            <person name="Schaap P."/>
        </authorList>
    </citation>
    <scope>NUCLEOTIDE SEQUENCE [LARGE SCALE GENOMIC DNA]</scope>
    <source>
        <strain evidence="3 4">TK</strain>
    </source>
</reference>
<dbReference type="OrthoDB" id="1551503at2759"/>
<feature type="domain" description="Tim10-like" evidence="2">
    <location>
        <begin position="19"/>
        <end position="76"/>
    </location>
</feature>
<dbReference type="EMBL" id="LODT01000011">
    <property type="protein sequence ID" value="KYR01048.1"/>
    <property type="molecule type" value="Genomic_DNA"/>
</dbReference>
<evidence type="ECO:0000256" key="1">
    <source>
        <dbReference type="RuleBase" id="RU367043"/>
    </source>
</evidence>
<dbReference type="SUPFAM" id="SSF144122">
    <property type="entry name" value="Tim10-like"/>
    <property type="match status" value="1"/>
</dbReference>
<dbReference type="Gene3D" id="1.10.287.810">
    <property type="entry name" value="Mitochondrial import inner membrane translocase subunit tim13 like domains"/>
    <property type="match status" value="1"/>
</dbReference>
<keyword evidence="1" id="KW-0143">Chaperone</keyword>
<comment type="similarity">
    <text evidence="1">Belongs to the small Tim family.</text>
</comment>
<sequence>MSGQKLSAKDEQRIVNKLNKLQVEQTMETTLDLTNKCFQACITNFRIRKLDDDEELCVYKCISLNYKFQIIILHKFAFL</sequence>
<dbReference type="GO" id="GO:0005743">
    <property type="term" value="C:mitochondrial inner membrane"/>
    <property type="evidence" value="ECO:0007669"/>
    <property type="project" value="UniProtKB-SubCell"/>
</dbReference>
<dbReference type="FunCoup" id="A0A152A473">
    <property type="interactions" value="23"/>
</dbReference>
<dbReference type="InterPro" id="IPR035427">
    <property type="entry name" value="Tim10-like_dom_sf"/>
</dbReference>
<keyword evidence="1" id="KW-0811">Translocation</keyword>
<comment type="domain">
    <text evidence="1">The twin CX3C motif contains 4 conserved Cys residues that form 2 disulfide bonds in the mitochondrial intermembrane space.</text>
</comment>
<keyword evidence="1" id="KW-0496">Mitochondrion</keyword>
<dbReference type="InterPro" id="IPR004217">
    <property type="entry name" value="Tim10-like"/>
</dbReference>
<dbReference type="GO" id="GO:0015031">
    <property type="term" value="P:protein transport"/>
    <property type="evidence" value="ECO:0007669"/>
    <property type="project" value="UniProtKB-KW"/>
</dbReference>
<comment type="caution">
    <text evidence="3">The sequence shown here is derived from an EMBL/GenBank/DDBJ whole genome shotgun (WGS) entry which is preliminary data.</text>
</comment>
<accession>A0A152A473</accession>
<dbReference type="AlphaFoldDB" id="A0A152A473"/>
<keyword evidence="1" id="KW-1015">Disulfide bond</keyword>
<dbReference type="Proteomes" id="UP000076078">
    <property type="component" value="Unassembled WGS sequence"/>
</dbReference>
<evidence type="ECO:0000313" key="3">
    <source>
        <dbReference type="EMBL" id="KYR01048.1"/>
    </source>
</evidence>
<comment type="subunit">
    <text evidence="1">Heterohexamer.</text>
</comment>
<keyword evidence="1" id="KW-0653">Protein transport</keyword>
<dbReference type="Pfam" id="PF02953">
    <property type="entry name" value="zf-Tim10_DDP"/>
    <property type="match status" value="1"/>
</dbReference>
<keyword evidence="1" id="KW-0813">Transport</keyword>
<name>A0A152A473_TIELA</name>
<comment type="subcellular location">
    <subcellularLocation>
        <location evidence="1">Mitochondrion inner membrane</location>
        <topology evidence="1">Peripheral membrane protein</topology>
        <orientation evidence="1">Intermembrane side</orientation>
    </subcellularLocation>
</comment>
<keyword evidence="4" id="KW-1185">Reference proteome</keyword>
<organism evidence="3 4">
    <name type="scientific">Tieghemostelium lacteum</name>
    <name type="common">Slime mold</name>
    <name type="synonym">Dictyostelium lacteum</name>
    <dbReference type="NCBI Taxonomy" id="361077"/>
    <lineage>
        <taxon>Eukaryota</taxon>
        <taxon>Amoebozoa</taxon>
        <taxon>Evosea</taxon>
        <taxon>Eumycetozoa</taxon>
        <taxon>Dictyostelia</taxon>
        <taxon>Dictyosteliales</taxon>
        <taxon>Raperosteliaceae</taxon>
        <taxon>Tieghemostelium</taxon>
    </lineage>
</organism>
<keyword evidence="1" id="KW-0472">Membrane</keyword>
<comment type="function">
    <text evidence="1">Mitochondrial intermembrane chaperone that participates in the import and insertion of some multi-pass transmembrane proteins into the mitochondrial inner membrane. Also required for the transfer of beta-barrel precursors from the TOM complex to the sorting and assembly machinery (SAM complex) of the outer membrane. Acts as a chaperone-like protein that protects the hydrophobic precursors from aggregation and guide them through the mitochondrial intermembrane space.</text>
</comment>
<keyword evidence="1" id="KW-0999">Mitochondrion inner membrane</keyword>
<protein>
    <recommendedName>
        <fullName evidence="1">Mitochondrial import inner membrane translocase subunit</fullName>
    </recommendedName>
</protein>
<dbReference type="OMA" id="CITNFRI"/>
<evidence type="ECO:0000259" key="2">
    <source>
        <dbReference type="Pfam" id="PF02953"/>
    </source>
</evidence>